<dbReference type="Pfam" id="PF13837">
    <property type="entry name" value="Myb_DNA-bind_4"/>
    <property type="match status" value="1"/>
</dbReference>
<proteinExistence type="predicted"/>
<organism evidence="3 4">
    <name type="scientific">Pipra filicauda</name>
    <name type="common">Wire-tailed manakin</name>
    <dbReference type="NCBI Taxonomy" id="649802"/>
    <lineage>
        <taxon>Eukaryota</taxon>
        <taxon>Metazoa</taxon>
        <taxon>Chordata</taxon>
        <taxon>Craniata</taxon>
        <taxon>Vertebrata</taxon>
        <taxon>Euteleostomi</taxon>
        <taxon>Archelosauria</taxon>
        <taxon>Archosauria</taxon>
        <taxon>Dinosauria</taxon>
        <taxon>Saurischia</taxon>
        <taxon>Theropoda</taxon>
        <taxon>Coelurosauria</taxon>
        <taxon>Aves</taxon>
        <taxon>Neognathae</taxon>
        <taxon>Neoaves</taxon>
        <taxon>Telluraves</taxon>
        <taxon>Australaves</taxon>
        <taxon>Passeriformes</taxon>
        <taxon>Pipridae</taxon>
        <taxon>Pipra</taxon>
    </lineage>
</organism>
<dbReference type="AlphaFoldDB" id="A0A6J2IVV4"/>
<dbReference type="PROSITE" id="PS50090">
    <property type="entry name" value="MYB_LIKE"/>
    <property type="match status" value="1"/>
</dbReference>
<protein>
    <submittedName>
        <fullName evidence="4">Uncharacterized protein LOC114002470 isoform X1</fullName>
    </submittedName>
</protein>
<dbReference type="InParanoid" id="A0A6J2IVV4"/>
<dbReference type="Gene3D" id="1.10.10.60">
    <property type="entry name" value="Homeodomain-like"/>
    <property type="match status" value="1"/>
</dbReference>
<dbReference type="GeneID" id="114002470"/>
<reference evidence="4" key="1">
    <citation type="submission" date="2025-08" db="UniProtKB">
        <authorList>
            <consortium name="RefSeq"/>
        </authorList>
    </citation>
    <scope>IDENTIFICATION</scope>
    <source>
        <tissue evidence="4">Muscle</tissue>
    </source>
</reference>
<dbReference type="InterPro" id="IPR044822">
    <property type="entry name" value="Myb_DNA-bind_4"/>
</dbReference>
<evidence type="ECO:0000313" key="4">
    <source>
        <dbReference type="RefSeq" id="XP_027604240.1"/>
    </source>
</evidence>
<sequence>MPRGRAWTQAEVSSLLSLVGGSGEAALLMASTSRPNEALWREISRGLAAAGYGRSVAQCRSKWKALKQAFHSERETRRRAGHHSPRLPPHYRAMKSIWKAAGRPVFGERRMPELVKLPTRKRRSALATRSSSSPEPPEHNVSRDTPGTLLSPLLRCAKDEPESPAGGEHITGVPPTPPTMPYTSCCFPPISILGCHTDLKQEGTEGKAAIVARFPGETSLGMGRGNQMLPVAVAASGSQGTAAMSEQPAAGEDASDASLHGPGVASLLQNVQQLLVQILQTSRQQQALLESLASDTVSHLQLLSHSLVQVGETLHQLLLRPQTHPGPLSHYIPHVPLFEGGPGMPCSPGTPHTSPDCKEEPQLSRATSCTPP</sequence>
<name>A0A6J2IVV4_9PASS</name>
<keyword evidence="3" id="KW-1185">Reference proteome</keyword>
<gene>
    <name evidence="4" type="primary">LOC114002470</name>
</gene>
<feature type="region of interest" description="Disordered" evidence="1">
    <location>
        <begin position="342"/>
        <end position="372"/>
    </location>
</feature>
<evidence type="ECO:0000259" key="2">
    <source>
        <dbReference type="PROSITE" id="PS50090"/>
    </source>
</evidence>
<evidence type="ECO:0000313" key="3">
    <source>
        <dbReference type="Proteomes" id="UP000504627"/>
    </source>
</evidence>
<evidence type="ECO:0000256" key="1">
    <source>
        <dbReference type="SAM" id="MobiDB-lite"/>
    </source>
</evidence>
<feature type="domain" description="Myb-like" evidence="2">
    <location>
        <begin position="1"/>
        <end position="67"/>
    </location>
</feature>
<dbReference type="Proteomes" id="UP000504627">
    <property type="component" value="Unplaced"/>
</dbReference>
<dbReference type="RefSeq" id="XP_027604240.1">
    <property type="nucleotide sequence ID" value="XM_027748439.2"/>
</dbReference>
<accession>A0A6J2IVV4</accession>
<dbReference type="InterPro" id="IPR001005">
    <property type="entry name" value="SANT/Myb"/>
</dbReference>
<feature type="region of interest" description="Disordered" evidence="1">
    <location>
        <begin position="111"/>
        <end position="178"/>
    </location>
</feature>
<feature type="region of interest" description="Disordered" evidence="1">
    <location>
        <begin position="239"/>
        <end position="258"/>
    </location>
</feature>
<dbReference type="SMART" id="SM00717">
    <property type="entry name" value="SANT"/>
    <property type="match status" value="1"/>
</dbReference>